<comment type="caution">
    <text evidence="1">The sequence shown here is derived from an EMBL/GenBank/DDBJ whole genome shotgun (WGS) entry which is preliminary data.</text>
</comment>
<reference evidence="1 2" key="1">
    <citation type="journal article" date="2014" name="ISME J.">
        <title>Candidatus Competibacter-lineage genomes retrieved from metagenomes reveal functional metabolic diversity.</title>
        <authorList>
            <person name="McIlroy S.J."/>
            <person name="Albertsen M."/>
            <person name="Andresen E.K."/>
            <person name="Saunders A.M."/>
            <person name="Kristiansen R."/>
            <person name="Stokholm-Bjerregaard M."/>
            <person name="Nielsen K.L."/>
            <person name="Nielsen P.H."/>
        </authorList>
    </citation>
    <scope>NUCLEOTIDE SEQUENCE [LARGE SCALE GENOMIC DNA]</scope>
    <source>
        <strain evidence="1 2">Run_B_J11</strain>
    </source>
</reference>
<proteinExistence type="predicted"/>
<dbReference type="Proteomes" id="UP000019184">
    <property type="component" value="Unassembled WGS sequence"/>
</dbReference>
<gene>
    <name evidence="1" type="ORF">BN874_840025</name>
</gene>
<protein>
    <submittedName>
        <fullName evidence="1">Uncharacterized protein</fullName>
    </submittedName>
</protein>
<dbReference type="EMBL" id="CBTK010000303">
    <property type="protein sequence ID" value="CDH47562.1"/>
    <property type="molecule type" value="Genomic_DNA"/>
</dbReference>
<dbReference type="AlphaFoldDB" id="A0A7U7J687"/>
<accession>A0A7U7J687</accession>
<keyword evidence="2" id="KW-1185">Reference proteome</keyword>
<evidence type="ECO:0000313" key="1">
    <source>
        <dbReference type="EMBL" id="CDH47562.1"/>
    </source>
</evidence>
<sequence length="80" mass="8304">MVDANRCPNSGDGGQLLVVILGSEVEAGSKAKGTIPNIHSCHSLTHVNSGGGRRNVKTARHLDYSDLPRSCSARPAVPIG</sequence>
<evidence type="ECO:0000313" key="2">
    <source>
        <dbReference type="Proteomes" id="UP000019184"/>
    </source>
</evidence>
<organism evidence="1 2">
    <name type="scientific">Candidatus Contendobacter odensis Run_B_J11</name>
    <dbReference type="NCBI Taxonomy" id="1400861"/>
    <lineage>
        <taxon>Bacteria</taxon>
        <taxon>Pseudomonadati</taxon>
        <taxon>Pseudomonadota</taxon>
        <taxon>Gammaproteobacteria</taxon>
        <taxon>Candidatus Competibacteraceae</taxon>
        <taxon>Candidatus Contendibacter</taxon>
    </lineage>
</organism>
<name>A0A7U7J687_9GAMM</name>